<dbReference type="RefSeq" id="WP_029509550.1">
    <property type="nucleotide sequence ID" value="NZ_BJMJ01000001.1"/>
</dbReference>
<evidence type="ECO:0000256" key="1">
    <source>
        <dbReference type="SAM" id="Phobius"/>
    </source>
</evidence>
<evidence type="ECO:0000313" key="3">
    <source>
        <dbReference type="EMBL" id="QEA44034.1"/>
    </source>
</evidence>
<dbReference type="PANTHER" id="PTHR40027:SF1">
    <property type="entry name" value="CELL DIVISION PROTEIN DIVIC"/>
    <property type="match status" value="1"/>
</dbReference>
<dbReference type="GO" id="GO:0051301">
    <property type="term" value="P:cell division"/>
    <property type="evidence" value="ECO:0007669"/>
    <property type="project" value="InterPro"/>
</dbReference>
<dbReference type="EMBL" id="CP042387">
    <property type="protein sequence ID" value="QEA44034.1"/>
    <property type="molecule type" value="Genomic_DNA"/>
</dbReference>
<dbReference type="Pfam" id="PF04977">
    <property type="entry name" value="DivIC"/>
    <property type="match status" value="1"/>
</dbReference>
<reference evidence="3 4" key="1">
    <citation type="submission" date="2019-06" db="EMBL/GenBank/DDBJ databases">
        <title>Genome analyses of bacteria isolated from kimchi.</title>
        <authorList>
            <person name="Lee S."/>
            <person name="Ahn S."/>
            <person name="Roh S."/>
        </authorList>
    </citation>
    <scope>NUCLEOTIDE SEQUENCE [LARGE SCALE GENOMIC DNA]</scope>
    <source>
        <strain evidence="3 4">CBA3625</strain>
    </source>
</reference>
<accession>A0A0N8VZ55</accession>
<dbReference type="Proteomes" id="UP000321298">
    <property type="component" value="Chromosome"/>
</dbReference>
<feature type="transmembrane region" description="Helical" evidence="1">
    <location>
        <begin position="47"/>
        <end position="64"/>
    </location>
</feature>
<dbReference type="STRING" id="1246.BCR17_05455"/>
<keyword evidence="1" id="KW-1133">Transmembrane helix</keyword>
<dbReference type="InterPro" id="IPR039076">
    <property type="entry name" value="DivIC"/>
</dbReference>
<sequence>MSTYNRRQLNKQRVHPEIQQIIRNSEPANMQAKRHYQKAHANREKRILFFGAIFATIFAVQLLISQVKLHAANATLTTTQSRLIAVKKANSELKADQKRLNDPTYLQQILRDKYGYTKSGEIVYNLPSDHN</sequence>
<proteinExistence type="predicted"/>
<evidence type="ECO:0000313" key="5">
    <source>
        <dbReference type="Proteomes" id="UP000478636"/>
    </source>
</evidence>
<evidence type="ECO:0000313" key="2">
    <source>
        <dbReference type="EMBL" id="MWN21587.1"/>
    </source>
</evidence>
<protein>
    <submittedName>
        <fullName evidence="2">Septum formation initiator family protein</fullName>
    </submittedName>
</protein>
<dbReference type="KEGG" id="llf:BCR17_05455"/>
<evidence type="ECO:0000313" key="4">
    <source>
        <dbReference type="Proteomes" id="UP000321298"/>
    </source>
</evidence>
<keyword evidence="4" id="KW-1185">Reference proteome</keyword>
<organism evidence="2 5">
    <name type="scientific">Leuconostoc lactis</name>
    <dbReference type="NCBI Taxonomy" id="1246"/>
    <lineage>
        <taxon>Bacteria</taxon>
        <taxon>Bacillati</taxon>
        <taxon>Bacillota</taxon>
        <taxon>Bacilli</taxon>
        <taxon>Lactobacillales</taxon>
        <taxon>Lactobacillaceae</taxon>
        <taxon>Leuconostoc</taxon>
    </lineage>
</organism>
<reference evidence="2 5" key="2">
    <citation type="submission" date="2019-12" db="EMBL/GenBank/DDBJ databases">
        <title>Complete genome sequence of Leuconostoc lactis strain AVN1 provides insights into metabolic potential.</title>
        <authorList>
            <person name="Besrour N."/>
            <person name="Najjari A."/>
            <person name="Fhoula I."/>
            <person name="Jaballah S."/>
            <person name="Klibi N."/>
            <person name="Ouzari H.I."/>
        </authorList>
    </citation>
    <scope>NUCLEOTIDE SEQUENCE [LARGE SCALE GENOMIC DNA]</scope>
    <source>
        <strain evidence="2 5">AVN1</strain>
    </source>
</reference>
<keyword evidence="1" id="KW-0472">Membrane</keyword>
<dbReference type="InterPro" id="IPR007060">
    <property type="entry name" value="FtsL/DivIC"/>
</dbReference>
<dbReference type="AlphaFoldDB" id="A0A0N8VZ55"/>
<name>A0A0N8VZ55_LEULA</name>
<dbReference type="PANTHER" id="PTHR40027">
    <property type="entry name" value="CELL DIVISION PROTEIN DIVIC"/>
    <property type="match status" value="1"/>
</dbReference>
<dbReference type="EMBL" id="WSZI01000017">
    <property type="protein sequence ID" value="MWN21587.1"/>
    <property type="molecule type" value="Genomic_DNA"/>
</dbReference>
<keyword evidence="1" id="KW-0812">Transmembrane</keyword>
<dbReference type="eggNOG" id="COG2919">
    <property type="taxonomic scope" value="Bacteria"/>
</dbReference>
<dbReference type="Proteomes" id="UP000478636">
    <property type="component" value="Unassembled WGS sequence"/>
</dbReference>
<dbReference type="OrthoDB" id="2151746at2"/>
<dbReference type="GeneID" id="66531519"/>
<gene>
    <name evidence="3" type="ORF">FGL83_04870</name>
    <name evidence="2" type="ORF">GQS40_10595</name>
</gene>